<comment type="caution">
    <text evidence="1">The sequence shown here is derived from an EMBL/GenBank/DDBJ whole genome shotgun (WGS) entry which is preliminary data.</text>
</comment>
<dbReference type="Pfam" id="PF14224">
    <property type="entry name" value="DUF4331"/>
    <property type="match status" value="2"/>
</dbReference>
<dbReference type="Proteomes" id="UP001523216">
    <property type="component" value="Unassembled WGS sequence"/>
</dbReference>
<reference evidence="1 2" key="1">
    <citation type="submission" date="2022-06" db="EMBL/GenBank/DDBJ databases">
        <title>Actinoplanes abujensis sp. nov., isolated from Nigerian arid soil.</title>
        <authorList>
            <person name="Ding P."/>
        </authorList>
    </citation>
    <scope>NUCLEOTIDE SEQUENCE [LARGE SCALE GENOMIC DNA]</scope>
    <source>
        <strain evidence="2">TRM88002</strain>
    </source>
</reference>
<keyword evidence="2" id="KW-1185">Reference proteome</keyword>
<organism evidence="1 2">
    <name type="scientific">Paractinoplanes hotanensis</name>
    <dbReference type="NCBI Taxonomy" id="2906497"/>
    <lineage>
        <taxon>Bacteria</taxon>
        <taxon>Bacillati</taxon>
        <taxon>Actinomycetota</taxon>
        <taxon>Actinomycetes</taxon>
        <taxon>Micromonosporales</taxon>
        <taxon>Micromonosporaceae</taxon>
        <taxon>Paractinoplanes</taxon>
    </lineage>
</organism>
<protein>
    <submittedName>
        <fullName evidence="1">DUF4331 domain-containing protein</fullName>
    </submittedName>
</protein>
<evidence type="ECO:0000313" key="2">
    <source>
        <dbReference type="Proteomes" id="UP001523216"/>
    </source>
</evidence>
<dbReference type="RefSeq" id="WP_251802017.1">
    <property type="nucleotide sequence ID" value="NZ_JAMQOL010000047.1"/>
</dbReference>
<dbReference type="InterPro" id="IPR025566">
    <property type="entry name" value="DUF4331"/>
</dbReference>
<gene>
    <name evidence="1" type="ORF">LXN57_32505</name>
</gene>
<sequence>MSHHLDSPEARRDPRLNITDQYVFDDRDAIVFVMNTRTSLAGDNVPVGFHDEARYEFRIHLDGAMVENLTFRFAFGPDGFRLSRLEGTAAGDDSATGVEIARGRTGQAITGADGIEVWTGPALDPFFLDLSQLAAVDRLVIHGQDAEITGFLPGKANNTFAGATVQSIVLRVPHHDSHLFTDRVIRVWSTTRLATDAGGWRQVSRAGLPMIWPLFRDADSEEASHANTSHPSQDTMNYGQQVRKQIASTVHRLGTTARPEAYALEVLQRILPDALQYQVGTPAIFGFTDFNGRRLDDNAAEVMFSLATNSAVSTGLPAGPHSDVFPYVVAL</sequence>
<accession>A0ABT0Y8C8</accession>
<evidence type="ECO:0000313" key="1">
    <source>
        <dbReference type="EMBL" id="MCM4082300.1"/>
    </source>
</evidence>
<name>A0ABT0Y8C8_9ACTN</name>
<proteinExistence type="predicted"/>
<dbReference type="EMBL" id="JAMQOL010000047">
    <property type="protein sequence ID" value="MCM4082300.1"/>
    <property type="molecule type" value="Genomic_DNA"/>
</dbReference>